<dbReference type="GO" id="GO:0000329">
    <property type="term" value="C:fungal-type vacuole membrane"/>
    <property type="evidence" value="ECO:0007669"/>
    <property type="project" value="UniProtKB-ARBA"/>
</dbReference>
<feature type="region of interest" description="Disordered" evidence="6">
    <location>
        <begin position="214"/>
        <end position="272"/>
    </location>
</feature>
<feature type="non-terminal residue" evidence="9">
    <location>
        <position position="1"/>
    </location>
</feature>
<evidence type="ECO:0000313" key="9">
    <source>
        <dbReference type="EMBL" id="RKP11649.1"/>
    </source>
</evidence>
<dbReference type="Gene3D" id="1.20.5.110">
    <property type="match status" value="1"/>
</dbReference>
<dbReference type="GO" id="GO:0016192">
    <property type="term" value="P:vesicle-mediated transport"/>
    <property type="evidence" value="ECO:0007669"/>
    <property type="project" value="UniProtKB-ARBA"/>
</dbReference>
<dbReference type="AlphaFoldDB" id="A0A4V1IXN2"/>
<evidence type="ECO:0000259" key="7">
    <source>
        <dbReference type="PROSITE" id="PS50192"/>
    </source>
</evidence>
<protein>
    <recommendedName>
        <fullName evidence="11">Phox homologous domain-containing protein</fullName>
    </recommendedName>
</protein>
<evidence type="ECO:0000256" key="2">
    <source>
        <dbReference type="ARBA" id="ARBA00022554"/>
    </source>
</evidence>
<evidence type="ECO:0008006" key="11">
    <source>
        <dbReference type="Google" id="ProtNLM"/>
    </source>
</evidence>
<evidence type="ECO:0000259" key="8">
    <source>
        <dbReference type="PROSITE" id="PS50195"/>
    </source>
</evidence>
<dbReference type="PROSITE" id="PS50192">
    <property type="entry name" value="T_SNARE"/>
    <property type="match status" value="1"/>
</dbReference>
<keyword evidence="10" id="KW-1185">Reference proteome</keyword>
<accession>A0A4V1IXN2</accession>
<dbReference type="OrthoDB" id="428895at2759"/>
<evidence type="ECO:0000256" key="1">
    <source>
        <dbReference type="ARBA" id="ARBA00004116"/>
    </source>
</evidence>
<dbReference type="InterPro" id="IPR001683">
    <property type="entry name" value="PX_dom"/>
</dbReference>
<dbReference type="PROSITE" id="PS50195">
    <property type="entry name" value="PX"/>
    <property type="match status" value="1"/>
</dbReference>
<gene>
    <name evidence="9" type="ORF">BJ684DRAFT_2542</name>
</gene>
<dbReference type="EMBL" id="KZ988744">
    <property type="protein sequence ID" value="RKP11649.1"/>
    <property type="molecule type" value="Genomic_DNA"/>
</dbReference>
<dbReference type="SMART" id="SM00312">
    <property type="entry name" value="PX"/>
    <property type="match status" value="1"/>
</dbReference>
<dbReference type="GO" id="GO:0097576">
    <property type="term" value="P:vacuole fusion"/>
    <property type="evidence" value="ECO:0007669"/>
    <property type="project" value="UniProtKB-ARBA"/>
</dbReference>
<dbReference type="InterPro" id="IPR036871">
    <property type="entry name" value="PX_dom_sf"/>
</dbReference>
<comment type="function">
    <text evidence="4">Essential for proper morphogenesis of the vacuole. May exist as structural reinforcement on the surface of the vacuolar membrane and be required for maintenance against rupture by osmotic pressure.</text>
</comment>
<dbReference type="SMART" id="SM00397">
    <property type="entry name" value="t_SNARE"/>
    <property type="match status" value="1"/>
</dbReference>
<evidence type="ECO:0000256" key="3">
    <source>
        <dbReference type="ARBA" id="ARBA00023054"/>
    </source>
</evidence>
<name>A0A4V1IXN2_9FUNG</name>
<sequence>TTYQVALTTPLRSWSVRHRYSDFTQLHDTLLQQFPQHPPPLPLPPKHFRIPLFSASALNPASLEARRIGLQSYLRAIAEDEDARWRETNEWKNFLDIPVARSIQGSAEAMSSRAWLEVHRRIQEGLQEVRAGLHRRDAYARRSEVAGARREGLEARSRLRHLGADLQGLESQLRVASEQSTILDGEARRRGDLLEELKGERRLLERLADVAAPLNRTSTPPAEERTGLLGDRSATLPPSSSSPSHSPFIGHTFSTRAFGRSPTAPETQETRGLDNAGIVQLQRGHMQQQDQAVQDLGSVVRRQLEIGKAIHGELELQNDMLDEMTEEVDRLGTKVRAARRQAERIQ</sequence>
<feature type="domain" description="PX" evidence="8">
    <location>
        <begin position="1"/>
        <end position="101"/>
    </location>
</feature>
<reference evidence="10" key="1">
    <citation type="journal article" date="2018" name="Nat. Microbiol.">
        <title>Leveraging single-cell genomics to expand the fungal tree of life.</title>
        <authorList>
            <person name="Ahrendt S.R."/>
            <person name="Quandt C.A."/>
            <person name="Ciobanu D."/>
            <person name="Clum A."/>
            <person name="Salamov A."/>
            <person name="Andreopoulos B."/>
            <person name="Cheng J.F."/>
            <person name="Woyke T."/>
            <person name="Pelin A."/>
            <person name="Henrissat B."/>
            <person name="Reynolds N.K."/>
            <person name="Benny G.L."/>
            <person name="Smith M.E."/>
            <person name="James T.Y."/>
            <person name="Grigoriev I.V."/>
        </authorList>
    </citation>
    <scope>NUCLEOTIDE SEQUENCE [LARGE SCALE GENOMIC DNA]</scope>
</reference>
<feature type="compositionally biased region" description="Low complexity" evidence="6">
    <location>
        <begin position="237"/>
        <end position="247"/>
    </location>
</feature>
<evidence type="ECO:0000256" key="4">
    <source>
        <dbReference type="ARBA" id="ARBA00054927"/>
    </source>
</evidence>
<dbReference type="Pfam" id="PF00787">
    <property type="entry name" value="PX"/>
    <property type="match status" value="1"/>
</dbReference>
<evidence type="ECO:0000313" key="10">
    <source>
        <dbReference type="Proteomes" id="UP000267251"/>
    </source>
</evidence>
<dbReference type="GO" id="GO:0007034">
    <property type="term" value="P:vacuolar transport"/>
    <property type="evidence" value="ECO:0007669"/>
    <property type="project" value="UniProtKB-ARBA"/>
</dbReference>
<dbReference type="CDD" id="cd15858">
    <property type="entry name" value="SNARE_VAM7"/>
    <property type="match status" value="1"/>
</dbReference>
<evidence type="ECO:0000256" key="5">
    <source>
        <dbReference type="SAM" id="Coils"/>
    </source>
</evidence>
<dbReference type="SUPFAM" id="SSF58038">
    <property type="entry name" value="SNARE fusion complex"/>
    <property type="match status" value="1"/>
</dbReference>
<evidence type="ECO:0000256" key="6">
    <source>
        <dbReference type="SAM" id="MobiDB-lite"/>
    </source>
</evidence>
<feature type="coiled-coil region" evidence="5">
    <location>
        <begin position="314"/>
        <end position="341"/>
    </location>
</feature>
<comment type="subcellular location">
    <subcellularLocation>
        <location evidence="1">Vacuole</location>
    </subcellularLocation>
</comment>
<keyword evidence="3 5" id="KW-0175">Coiled coil</keyword>
<dbReference type="FunFam" id="1.20.5.110:FF:000058">
    <property type="entry name" value="VAM7p Vacuolar SNARE protein"/>
    <property type="match status" value="1"/>
</dbReference>
<dbReference type="Proteomes" id="UP000267251">
    <property type="component" value="Unassembled WGS sequence"/>
</dbReference>
<feature type="non-terminal residue" evidence="9">
    <location>
        <position position="346"/>
    </location>
</feature>
<keyword evidence="2" id="KW-0926">Vacuole</keyword>
<dbReference type="Gene3D" id="3.30.1520.10">
    <property type="entry name" value="Phox-like domain"/>
    <property type="match status" value="1"/>
</dbReference>
<dbReference type="SUPFAM" id="SSF64268">
    <property type="entry name" value="PX domain"/>
    <property type="match status" value="1"/>
</dbReference>
<proteinExistence type="predicted"/>
<dbReference type="GO" id="GO:0035091">
    <property type="term" value="F:phosphatidylinositol binding"/>
    <property type="evidence" value="ECO:0007669"/>
    <property type="project" value="InterPro"/>
</dbReference>
<organism evidence="9 10">
    <name type="scientific">Piptocephalis cylindrospora</name>
    <dbReference type="NCBI Taxonomy" id="1907219"/>
    <lineage>
        <taxon>Eukaryota</taxon>
        <taxon>Fungi</taxon>
        <taxon>Fungi incertae sedis</taxon>
        <taxon>Zoopagomycota</taxon>
        <taxon>Zoopagomycotina</taxon>
        <taxon>Zoopagomycetes</taxon>
        <taxon>Zoopagales</taxon>
        <taxon>Piptocephalidaceae</taxon>
        <taxon>Piptocephalis</taxon>
    </lineage>
</organism>
<feature type="domain" description="T-SNARE coiled-coil homology" evidence="7">
    <location>
        <begin position="283"/>
        <end position="345"/>
    </location>
</feature>
<dbReference type="InterPro" id="IPR000727">
    <property type="entry name" value="T_SNARE_dom"/>
</dbReference>